<sequence length="117" mass="13349">MDAFLILSIVFKARNDAMTGRQLLQLFLKMARYLVHHRLVSRGKAWCELHCEIMMSVRCCVGCLALVQESGACVQMALDTMNTSRARVKHGKRICITLGLVLSFDEFQEARCKSRRI</sequence>
<name>A0ACC0W6Y6_9STRA</name>
<dbReference type="Proteomes" id="UP001163321">
    <property type="component" value="Chromosome 3"/>
</dbReference>
<keyword evidence="2" id="KW-1185">Reference proteome</keyword>
<comment type="caution">
    <text evidence="1">The sequence shown here is derived from an EMBL/GenBank/DDBJ whole genome shotgun (WGS) entry which is preliminary data.</text>
</comment>
<accession>A0ACC0W6Y6</accession>
<organism evidence="1 2">
    <name type="scientific">Peronosclerospora sorghi</name>
    <dbReference type="NCBI Taxonomy" id="230839"/>
    <lineage>
        <taxon>Eukaryota</taxon>
        <taxon>Sar</taxon>
        <taxon>Stramenopiles</taxon>
        <taxon>Oomycota</taxon>
        <taxon>Peronosporomycetes</taxon>
        <taxon>Peronosporales</taxon>
        <taxon>Peronosporaceae</taxon>
        <taxon>Peronosclerospora</taxon>
    </lineage>
</organism>
<evidence type="ECO:0000313" key="1">
    <source>
        <dbReference type="EMBL" id="KAI9914573.1"/>
    </source>
</evidence>
<proteinExistence type="predicted"/>
<reference evidence="1 2" key="1">
    <citation type="journal article" date="2022" name="bioRxiv">
        <title>The genome of the oomycete Peronosclerospora sorghi, a cosmopolitan pathogen of maize and sorghum, is inflated with dispersed pseudogenes.</title>
        <authorList>
            <person name="Fletcher K."/>
            <person name="Martin F."/>
            <person name="Isakeit T."/>
            <person name="Cavanaugh K."/>
            <person name="Magill C."/>
            <person name="Michelmore R."/>
        </authorList>
    </citation>
    <scope>NUCLEOTIDE SEQUENCE [LARGE SCALE GENOMIC DNA]</scope>
    <source>
        <strain evidence="1">P6</strain>
    </source>
</reference>
<protein>
    <submittedName>
        <fullName evidence="1">Uncharacterized protein</fullName>
    </submittedName>
</protein>
<gene>
    <name evidence="1" type="ORF">PsorP6_008273</name>
</gene>
<evidence type="ECO:0000313" key="2">
    <source>
        <dbReference type="Proteomes" id="UP001163321"/>
    </source>
</evidence>
<dbReference type="EMBL" id="CM047582">
    <property type="protein sequence ID" value="KAI9914573.1"/>
    <property type="molecule type" value="Genomic_DNA"/>
</dbReference>